<dbReference type="KEGG" id="wsu:WS0073"/>
<dbReference type="EMBL" id="BX571657">
    <property type="protein sequence ID" value="CAE09242.1"/>
    <property type="molecule type" value="Genomic_DNA"/>
</dbReference>
<evidence type="ECO:0000256" key="1">
    <source>
        <dbReference type="ARBA" id="ARBA00004196"/>
    </source>
</evidence>
<keyword evidence="2" id="KW-0201">Cytochrome c-type biogenesis</keyword>
<dbReference type="PANTHER" id="PTHR42852">
    <property type="entry name" value="THIOL:DISULFIDE INTERCHANGE PROTEIN DSBE"/>
    <property type="match status" value="1"/>
</dbReference>
<dbReference type="InterPro" id="IPR036249">
    <property type="entry name" value="Thioredoxin-like_sf"/>
</dbReference>
<dbReference type="SUPFAM" id="SSF52833">
    <property type="entry name" value="Thioredoxin-like"/>
    <property type="match status" value="1"/>
</dbReference>
<protein>
    <submittedName>
        <fullName evidence="6">PUTATIVE LIPOPROTEIN THIREDOXIN</fullName>
    </submittedName>
</protein>
<keyword evidence="6" id="KW-0449">Lipoprotein</keyword>
<dbReference type="PROSITE" id="PS51352">
    <property type="entry name" value="THIOREDOXIN_2"/>
    <property type="match status" value="1"/>
</dbReference>
<accession>Q7MAR8</accession>
<evidence type="ECO:0000313" key="7">
    <source>
        <dbReference type="Proteomes" id="UP000000422"/>
    </source>
</evidence>
<sequence>MTKTLLSSLALVTLLVLAGCDDKEGIKSEVISQKRDTEATKFSLELTDGHKLKVDRHEKGLHFEGEKGKVVLLNFFATWCPPCKAEIPHLVNLKSNYKDQFEVVGVLMEDSKTKGEIQKFIDTFDINFKIAISNENQKLAKALGGVKSIPFMILYDPQGNYFTHYVGAVPEEMIEFDIKRAMEKQ</sequence>
<dbReference type="GO" id="GO:0017004">
    <property type="term" value="P:cytochrome complex assembly"/>
    <property type="evidence" value="ECO:0007669"/>
    <property type="project" value="UniProtKB-KW"/>
</dbReference>
<dbReference type="STRING" id="273121.WS0073"/>
<comment type="subcellular location">
    <subcellularLocation>
        <location evidence="1">Cell envelope</location>
    </subcellularLocation>
</comment>
<dbReference type="InterPro" id="IPR050553">
    <property type="entry name" value="Thioredoxin_ResA/DsbE_sf"/>
</dbReference>
<name>Q7MAR8_WOLSU</name>
<evidence type="ECO:0000313" key="6">
    <source>
        <dbReference type="EMBL" id="CAE09242.1"/>
    </source>
</evidence>
<evidence type="ECO:0000256" key="2">
    <source>
        <dbReference type="ARBA" id="ARBA00022748"/>
    </source>
</evidence>
<gene>
    <name evidence="6" type="ordered locus">WS0073</name>
</gene>
<dbReference type="InterPro" id="IPR013740">
    <property type="entry name" value="Redoxin"/>
</dbReference>
<dbReference type="Gene3D" id="3.40.30.10">
    <property type="entry name" value="Glutaredoxin"/>
    <property type="match status" value="1"/>
</dbReference>
<dbReference type="Proteomes" id="UP000000422">
    <property type="component" value="Chromosome"/>
</dbReference>
<dbReference type="GO" id="GO:0016491">
    <property type="term" value="F:oxidoreductase activity"/>
    <property type="evidence" value="ECO:0007669"/>
    <property type="project" value="InterPro"/>
</dbReference>
<dbReference type="GO" id="GO:0030313">
    <property type="term" value="C:cell envelope"/>
    <property type="evidence" value="ECO:0007669"/>
    <property type="project" value="UniProtKB-SubCell"/>
</dbReference>
<dbReference type="CDD" id="cd02966">
    <property type="entry name" value="TlpA_like_family"/>
    <property type="match status" value="1"/>
</dbReference>
<dbReference type="InterPro" id="IPR017937">
    <property type="entry name" value="Thioredoxin_CS"/>
</dbReference>
<evidence type="ECO:0000256" key="3">
    <source>
        <dbReference type="ARBA" id="ARBA00023284"/>
    </source>
</evidence>
<dbReference type="PANTHER" id="PTHR42852:SF17">
    <property type="entry name" value="THIOREDOXIN-LIKE PROTEIN HI_1115"/>
    <property type="match status" value="1"/>
</dbReference>
<dbReference type="Pfam" id="PF08534">
    <property type="entry name" value="Redoxin"/>
    <property type="match status" value="1"/>
</dbReference>
<evidence type="ECO:0000256" key="4">
    <source>
        <dbReference type="SAM" id="SignalP"/>
    </source>
</evidence>
<reference evidence="6 7" key="1">
    <citation type="journal article" date="2003" name="Proc. Natl. Acad. Sci. U.S.A.">
        <title>Complete genome sequence and analysis of Wolinella succinogenes.</title>
        <authorList>
            <person name="Baar C."/>
            <person name="Eppinger M."/>
            <person name="Raddatz G."/>
            <person name="Simon JM."/>
            <person name="Lanz C."/>
            <person name="Klimmek O."/>
            <person name="Nandakumar R."/>
            <person name="Gross R."/>
            <person name="Rosinus A."/>
            <person name="Keller H."/>
            <person name="Jagtap P."/>
            <person name="Linke B."/>
            <person name="Meyer F."/>
            <person name="Lederer H."/>
            <person name="Schuster S.C."/>
        </authorList>
    </citation>
    <scope>NUCLEOTIDE SEQUENCE [LARGE SCALE GENOMIC DNA]</scope>
    <source>
        <strain evidence="7">ATCC 29543 / DSM 1740 / CCUG 13145 / JCM 31913 / LMG 7466 / NCTC 11488 / FDC 602W</strain>
    </source>
</reference>
<feature type="domain" description="Thioredoxin" evidence="5">
    <location>
        <begin position="33"/>
        <end position="183"/>
    </location>
</feature>
<dbReference type="InterPro" id="IPR013766">
    <property type="entry name" value="Thioredoxin_domain"/>
</dbReference>
<dbReference type="AlphaFoldDB" id="Q7MAR8"/>
<keyword evidence="4" id="KW-0732">Signal</keyword>
<dbReference type="eggNOG" id="COG0526">
    <property type="taxonomic scope" value="Bacteria"/>
</dbReference>
<dbReference type="PROSITE" id="PS00194">
    <property type="entry name" value="THIOREDOXIN_1"/>
    <property type="match status" value="1"/>
</dbReference>
<keyword evidence="3" id="KW-0676">Redox-active center</keyword>
<dbReference type="PROSITE" id="PS51257">
    <property type="entry name" value="PROKAR_LIPOPROTEIN"/>
    <property type="match status" value="1"/>
</dbReference>
<keyword evidence="7" id="KW-1185">Reference proteome</keyword>
<dbReference type="HOGENOM" id="CLU_042529_11_4_7"/>
<feature type="signal peptide" evidence="4">
    <location>
        <begin position="1"/>
        <end position="18"/>
    </location>
</feature>
<proteinExistence type="predicted"/>
<dbReference type="RefSeq" id="WP_011138042.1">
    <property type="nucleotide sequence ID" value="NC_005090.1"/>
</dbReference>
<organism evidence="7">
    <name type="scientific">Wolinella succinogenes (strain ATCC 29543 / DSM 1740 / CCUG 13145 / JCM 31913 / LMG 7466 / NCTC 11488 / FDC 602W)</name>
    <name type="common">Vibrio succinogenes</name>
    <dbReference type="NCBI Taxonomy" id="273121"/>
    <lineage>
        <taxon>Bacteria</taxon>
        <taxon>Pseudomonadati</taxon>
        <taxon>Campylobacterota</taxon>
        <taxon>Epsilonproteobacteria</taxon>
        <taxon>Campylobacterales</taxon>
        <taxon>Helicobacteraceae</taxon>
        <taxon>Wolinella</taxon>
    </lineage>
</organism>
<evidence type="ECO:0000259" key="5">
    <source>
        <dbReference type="PROSITE" id="PS51352"/>
    </source>
</evidence>
<feature type="chain" id="PRO_5004289717" evidence="4">
    <location>
        <begin position="19"/>
        <end position="185"/>
    </location>
</feature>